<sequence>MISCLELYRISAQISKALGISDRAFRGLNVILAGDFAQLPPAGRHAASLYSNSIRLWSNATSLVAQQSAIGKALWHQFITVIILQKNMHQQGMTNEDVHFRTVLQNMRCQSCTPEDITLLCSQVITTASHPLSDCFADCRFQDVTTITAFNMHRDAINEVCTKHFAANHHVNLTHFHSIDTWSSSHELDSVRSTQCTQDSTWNPQRSSDNIVTGIQNILWSLPPALSGHCAGILSLCPEMPVMLKNKEATELCATNSTKEYVYGWDSHNNEFGHEILDTLFVRLKSPPLPMQIEGLPPNVIAIPRSKTHVKCVLQNDTVVNIDREQANVLPDFAMTDFGAQGCTRPFNVAHLKHCKGHQSMYTCLSCSSSLFGTLILDGFDAFKLTGSMSGDLCCEFHELEILDDIHHLRFSSELPSTIHGCTRVSLITTCQSVFGAQHVPPNMKSILDWGHSPATSLLPPAEPSLWQLLEKHRRGHVPSTIIFSAQSETAASASDTLLARGVK</sequence>
<keyword evidence="2" id="KW-1185">Reference proteome</keyword>
<dbReference type="STRING" id="1314785.A0A165DJB7"/>
<dbReference type="InParanoid" id="A0A165DJB7"/>
<dbReference type="EMBL" id="KV427633">
    <property type="protein sequence ID" value="KZT05008.1"/>
    <property type="molecule type" value="Genomic_DNA"/>
</dbReference>
<dbReference type="OrthoDB" id="432234at2759"/>
<organism evidence="1 2">
    <name type="scientific">Laetiporus sulphureus 93-53</name>
    <dbReference type="NCBI Taxonomy" id="1314785"/>
    <lineage>
        <taxon>Eukaryota</taxon>
        <taxon>Fungi</taxon>
        <taxon>Dikarya</taxon>
        <taxon>Basidiomycota</taxon>
        <taxon>Agaricomycotina</taxon>
        <taxon>Agaricomycetes</taxon>
        <taxon>Polyporales</taxon>
        <taxon>Laetiporus</taxon>
    </lineage>
</organism>
<gene>
    <name evidence="1" type="ORF">LAESUDRAFT_656800</name>
</gene>
<evidence type="ECO:0008006" key="3">
    <source>
        <dbReference type="Google" id="ProtNLM"/>
    </source>
</evidence>
<dbReference type="RefSeq" id="XP_040762748.1">
    <property type="nucleotide sequence ID" value="XM_040904644.1"/>
</dbReference>
<protein>
    <recommendedName>
        <fullName evidence="3">DNA helicase</fullName>
    </recommendedName>
</protein>
<dbReference type="GeneID" id="63821674"/>
<dbReference type="SUPFAM" id="SSF52540">
    <property type="entry name" value="P-loop containing nucleoside triphosphate hydrolases"/>
    <property type="match status" value="1"/>
</dbReference>
<proteinExistence type="predicted"/>
<dbReference type="InterPro" id="IPR027417">
    <property type="entry name" value="P-loop_NTPase"/>
</dbReference>
<accession>A0A165DJB7</accession>
<dbReference type="AlphaFoldDB" id="A0A165DJB7"/>
<name>A0A165DJB7_9APHY</name>
<reference evidence="1 2" key="1">
    <citation type="journal article" date="2016" name="Mol. Biol. Evol.">
        <title>Comparative Genomics of Early-Diverging Mushroom-Forming Fungi Provides Insights into the Origins of Lignocellulose Decay Capabilities.</title>
        <authorList>
            <person name="Nagy L.G."/>
            <person name="Riley R."/>
            <person name="Tritt A."/>
            <person name="Adam C."/>
            <person name="Daum C."/>
            <person name="Floudas D."/>
            <person name="Sun H."/>
            <person name="Yadav J.S."/>
            <person name="Pangilinan J."/>
            <person name="Larsson K.H."/>
            <person name="Matsuura K."/>
            <person name="Barry K."/>
            <person name="Labutti K."/>
            <person name="Kuo R."/>
            <person name="Ohm R.A."/>
            <person name="Bhattacharya S.S."/>
            <person name="Shirouzu T."/>
            <person name="Yoshinaga Y."/>
            <person name="Martin F.M."/>
            <person name="Grigoriev I.V."/>
            <person name="Hibbett D.S."/>
        </authorList>
    </citation>
    <scope>NUCLEOTIDE SEQUENCE [LARGE SCALE GENOMIC DNA]</scope>
    <source>
        <strain evidence="1 2">93-53</strain>
    </source>
</reference>
<evidence type="ECO:0000313" key="2">
    <source>
        <dbReference type="Proteomes" id="UP000076871"/>
    </source>
</evidence>
<dbReference type="Proteomes" id="UP000076871">
    <property type="component" value="Unassembled WGS sequence"/>
</dbReference>
<evidence type="ECO:0000313" key="1">
    <source>
        <dbReference type="EMBL" id="KZT05008.1"/>
    </source>
</evidence>